<dbReference type="Proteomes" id="UP000008064">
    <property type="component" value="Unassembled WGS sequence"/>
</dbReference>
<evidence type="ECO:0008006" key="4">
    <source>
        <dbReference type="Google" id="ProtNLM"/>
    </source>
</evidence>
<feature type="transmembrane region" description="Helical" evidence="2">
    <location>
        <begin position="180"/>
        <end position="203"/>
    </location>
</feature>
<evidence type="ECO:0000256" key="1">
    <source>
        <dbReference type="SAM" id="MobiDB-lite"/>
    </source>
</evidence>
<keyword evidence="2" id="KW-1133">Transmembrane helix</keyword>
<reference evidence="3" key="1">
    <citation type="submission" date="2011-04" db="EMBL/GenBank/DDBJ databases">
        <title>Evolution of plant cell wall degrading machinery underlies the functional diversity of forest fungi.</title>
        <authorList>
            <consortium name="US DOE Joint Genome Institute (JGI-PGF)"/>
            <person name="Eastwood D.C."/>
            <person name="Floudas D."/>
            <person name="Binder M."/>
            <person name="Majcherczyk A."/>
            <person name="Schneider P."/>
            <person name="Aerts A."/>
            <person name="Asiegbu F.O."/>
            <person name="Baker S.E."/>
            <person name="Barry K."/>
            <person name="Bendiksby M."/>
            <person name="Blumentritt M."/>
            <person name="Coutinho P.M."/>
            <person name="Cullen D."/>
            <person name="Cullen D."/>
            <person name="Gathman A."/>
            <person name="Goodell B."/>
            <person name="Henrissat B."/>
            <person name="Ihrmark K."/>
            <person name="Kauserud H."/>
            <person name="Kohler A."/>
            <person name="LaButti K."/>
            <person name="Lapidus A."/>
            <person name="Lavin J.L."/>
            <person name="Lee Y.-H."/>
            <person name="Lindquist E."/>
            <person name="Lilly W."/>
            <person name="Lucas S."/>
            <person name="Morin E."/>
            <person name="Murat C."/>
            <person name="Oguiza J.A."/>
            <person name="Park J."/>
            <person name="Pisabarro A.G."/>
            <person name="Riley R."/>
            <person name="Rosling A."/>
            <person name="Salamov A."/>
            <person name="Schmidt O."/>
            <person name="Schmutz J."/>
            <person name="Skrede I."/>
            <person name="Stenlid J."/>
            <person name="Wiebenga A."/>
            <person name="Xie X."/>
            <person name="Kues U."/>
            <person name="Hibbett D.S."/>
            <person name="Hoffmeister D."/>
            <person name="Hogberg N."/>
            <person name="Martin F."/>
            <person name="Grigoriev I.V."/>
            <person name="Watkinson S.C."/>
        </authorList>
    </citation>
    <scope>NUCLEOTIDE SEQUENCE</scope>
    <source>
        <strain evidence="3">S7.9</strain>
    </source>
</reference>
<dbReference type="PANTHER" id="PTHR37488">
    <property type="entry name" value="DUF1275 DOMAIN-CONTAINING PROTEIN"/>
    <property type="match status" value="1"/>
</dbReference>
<keyword evidence="2" id="KW-0812">Transmembrane</keyword>
<dbReference type="RefSeq" id="XP_007313269.1">
    <property type="nucleotide sequence ID" value="XM_007313207.1"/>
</dbReference>
<feature type="region of interest" description="Disordered" evidence="1">
    <location>
        <begin position="64"/>
        <end position="102"/>
    </location>
</feature>
<name>F8NIZ4_SERL9</name>
<feature type="transmembrane region" description="Helical" evidence="2">
    <location>
        <begin position="315"/>
        <end position="332"/>
    </location>
</feature>
<dbReference type="PANTHER" id="PTHR37488:SF2">
    <property type="entry name" value="DUF1275 DOMAIN-CONTAINING PROTEIN"/>
    <property type="match status" value="1"/>
</dbReference>
<organism>
    <name type="scientific">Serpula lacrymans var. lacrymans (strain S7.9)</name>
    <name type="common">Dry rot fungus</name>
    <dbReference type="NCBI Taxonomy" id="578457"/>
    <lineage>
        <taxon>Eukaryota</taxon>
        <taxon>Fungi</taxon>
        <taxon>Dikarya</taxon>
        <taxon>Basidiomycota</taxon>
        <taxon>Agaricomycotina</taxon>
        <taxon>Agaricomycetes</taxon>
        <taxon>Agaricomycetidae</taxon>
        <taxon>Boletales</taxon>
        <taxon>Coniophorineae</taxon>
        <taxon>Serpulaceae</taxon>
        <taxon>Serpula</taxon>
    </lineage>
</organism>
<dbReference type="KEGG" id="sla:SERLADRAFT_456348"/>
<protein>
    <recommendedName>
        <fullName evidence="4">DUF1275 domain protein</fullName>
    </recommendedName>
</protein>
<dbReference type="GeneID" id="18817310"/>
<dbReference type="HOGENOM" id="CLU_062487_0_0_1"/>
<accession>F8NIZ4</accession>
<dbReference type="OrthoDB" id="5288586at2759"/>
<dbReference type="Pfam" id="PF06912">
    <property type="entry name" value="DUF1275"/>
    <property type="match status" value="1"/>
</dbReference>
<feature type="compositionally biased region" description="Low complexity" evidence="1">
    <location>
        <begin position="64"/>
        <end position="77"/>
    </location>
</feature>
<dbReference type="AlphaFoldDB" id="F8NIZ4"/>
<evidence type="ECO:0000256" key="2">
    <source>
        <dbReference type="SAM" id="Phobius"/>
    </source>
</evidence>
<sequence length="364" mass="39568">MYKINLGRLHHRSTSLKAQRIPFVSLKGARSSTHSDQYAFDLDSVPENEAPACITPEFVDVDMSNNANASSNDKSNMGSLPPPVSHKASSSSMRKDGLPGDHHDVQSSITMSNLKQYLLQDVDGDKSAAPLSAYCFMTGFVNSVIFSAVFVWCAFQTGNTVQLSLAIARLFSGPPGQRDLSFHLADQQALCSLITFILGATIARIGDKIGCKTRAWLVLGTFIQCICTMAAAIAIWKSGQGSVADVRDNPAWSNALSFVCIGFMSASMGLQGIMGKRLNTQFTTTVVLTTTWCELMVEPSLFHIRRLVKSRDHKAVAIVFLFLGGFIGRALLDQIGSAGTLAIGTGIRFIISIWWFFIPSKVKK</sequence>
<keyword evidence="2" id="KW-0472">Membrane</keyword>
<feature type="transmembrane region" description="Helical" evidence="2">
    <location>
        <begin position="215"/>
        <end position="236"/>
    </location>
</feature>
<feature type="transmembrane region" description="Helical" evidence="2">
    <location>
        <begin position="251"/>
        <end position="270"/>
    </location>
</feature>
<feature type="transmembrane region" description="Helical" evidence="2">
    <location>
        <begin position="133"/>
        <end position="155"/>
    </location>
</feature>
<dbReference type="InterPro" id="IPR010699">
    <property type="entry name" value="DUF1275"/>
</dbReference>
<proteinExistence type="predicted"/>
<feature type="compositionally biased region" description="Basic and acidic residues" evidence="1">
    <location>
        <begin position="93"/>
        <end position="102"/>
    </location>
</feature>
<gene>
    <name evidence="3" type="ORF">SERLADRAFT_456348</name>
</gene>
<feature type="transmembrane region" description="Helical" evidence="2">
    <location>
        <begin position="338"/>
        <end position="358"/>
    </location>
</feature>
<evidence type="ECO:0000313" key="3">
    <source>
        <dbReference type="EMBL" id="EGO29027.1"/>
    </source>
</evidence>
<dbReference type="EMBL" id="GL945429">
    <property type="protein sequence ID" value="EGO29027.1"/>
    <property type="molecule type" value="Genomic_DNA"/>
</dbReference>